<gene>
    <name evidence="3" type="ORF">CONPUDRAFT_153915</name>
</gene>
<name>A0A5M3MQC4_CONPW</name>
<protein>
    <submittedName>
        <fullName evidence="3">Uncharacterized protein</fullName>
    </submittedName>
</protein>
<accession>A0A5M3MQC4</accession>
<keyword evidence="1" id="KW-0175">Coiled coil</keyword>
<feature type="region of interest" description="Disordered" evidence="2">
    <location>
        <begin position="1"/>
        <end position="20"/>
    </location>
</feature>
<feature type="compositionally biased region" description="Basic and acidic residues" evidence="2">
    <location>
        <begin position="172"/>
        <end position="190"/>
    </location>
</feature>
<dbReference type="RefSeq" id="XP_007768727.1">
    <property type="nucleotide sequence ID" value="XM_007770537.1"/>
</dbReference>
<dbReference type="GeneID" id="19203188"/>
<feature type="coiled-coil region" evidence="1">
    <location>
        <begin position="48"/>
        <end position="75"/>
    </location>
</feature>
<evidence type="ECO:0000313" key="4">
    <source>
        <dbReference type="Proteomes" id="UP000053558"/>
    </source>
</evidence>
<dbReference type="AlphaFoldDB" id="A0A5M3MQC4"/>
<keyword evidence="4" id="KW-1185">Reference proteome</keyword>
<sequence>MALDDTGNEEEFQGDPRALLEIDDDDEIEQRFSRALAAIDEVSSGGGQIQLRKVLQSTQGELRELRDEYRTTKKQNNVLYTLLPANKRRDFDRGLSLETIIYQAKFLSLGRLFPLIVRPWVKEGSIPPSPLARDVDPASPDRWANSQAEVLAAMADVYKFLDDDPLRDLIEQDDNSKEHEFNNVVEERGKQSVWSPSESATSRKESLRNSNVKVSA</sequence>
<reference evidence="4" key="1">
    <citation type="journal article" date="2012" name="Science">
        <title>The Paleozoic origin of enzymatic lignin decomposition reconstructed from 31 fungal genomes.</title>
        <authorList>
            <person name="Floudas D."/>
            <person name="Binder M."/>
            <person name="Riley R."/>
            <person name="Barry K."/>
            <person name="Blanchette R.A."/>
            <person name="Henrissat B."/>
            <person name="Martinez A.T."/>
            <person name="Otillar R."/>
            <person name="Spatafora J.W."/>
            <person name="Yadav J.S."/>
            <person name="Aerts A."/>
            <person name="Benoit I."/>
            <person name="Boyd A."/>
            <person name="Carlson A."/>
            <person name="Copeland A."/>
            <person name="Coutinho P.M."/>
            <person name="de Vries R.P."/>
            <person name="Ferreira P."/>
            <person name="Findley K."/>
            <person name="Foster B."/>
            <person name="Gaskell J."/>
            <person name="Glotzer D."/>
            <person name="Gorecki P."/>
            <person name="Heitman J."/>
            <person name="Hesse C."/>
            <person name="Hori C."/>
            <person name="Igarashi K."/>
            <person name="Jurgens J.A."/>
            <person name="Kallen N."/>
            <person name="Kersten P."/>
            <person name="Kohler A."/>
            <person name="Kuees U."/>
            <person name="Kumar T.K.A."/>
            <person name="Kuo A."/>
            <person name="LaButti K."/>
            <person name="Larrondo L.F."/>
            <person name="Lindquist E."/>
            <person name="Ling A."/>
            <person name="Lombard V."/>
            <person name="Lucas S."/>
            <person name="Lundell T."/>
            <person name="Martin R."/>
            <person name="McLaughlin D.J."/>
            <person name="Morgenstern I."/>
            <person name="Morin E."/>
            <person name="Murat C."/>
            <person name="Nagy L.G."/>
            <person name="Nolan M."/>
            <person name="Ohm R.A."/>
            <person name="Patyshakuliyeva A."/>
            <person name="Rokas A."/>
            <person name="Ruiz-Duenas F.J."/>
            <person name="Sabat G."/>
            <person name="Salamov A."/>
            <person name="Samejima M."/>
            <person name="Schmutz J."/>
            <person name="Slot J.C."/>
            <person name="St John F."/>
            <person name="Stenlid J."/>
            <person name="Sun H."/>
            <person name="Sun S."/>
            <person name="Syed K."/>
            <person name="Tsang A."/>
            <person name="Wiebenga A."/>
            <person name="Young D."/>
            <person name="Pisabarro A."/>
            <person name="Eastwood D.C."/>
            <person name="Martin F."/>
            <person name="Cullen D."/>
            <person name="Grigoriev I.V."/>
            <person name="Hibbett D.S."/>
        </authorList>
    </citation>
    <scope>NUCLEOTIDE SEQUENCE [LARGE SCALE GENOMIC DNA]</scope>
    <source>
        <strain evidence="4">RWD-64-598 SS2</strain>
    </source>
</reference>
<dbReference type="Proteomes" id="UP000053558">
    <property type="component" value="Unassembled WGS sequence"/>
</dbReference>
<evidence type="ECO:0000313" key="3">
    <source>
        <dbReference type="EMBL" id="EIW81363.1"/>
    </source>
</evidence>
<evidence type="ECO:0000256" key="2">
    <source>
        <dbReference type="SAM" id="MobiDB-lite"/>
    </source>
</evidence>
<evidence type="ECO:0000256" key="1">
    <source>
        <dbReference type="SAM" id="Coils"/>
    </source>
</evidence>
<feature type="region of interest" description="Disordered" evidence="2">
    <location>
        <begin position="172"/>
        <end position="216"/>
    </location>
</feature>
<organism evidence="3 4">
    <name type="scientific">Coniophora puteana (strain RWD-64-598)</name>
    <name type="common">Brown rot fungus</name>
    <dbReference type="NCBI Taxonomy" id="741705"/>
    <lineage>
        <taxon>Eukaryota</taxon>
        <taxon>Fungi</taxon>
        <taxon>Dikarya</taxon>
        <taxon>Basidiomycota</taxon>
        <taxon>Agaricomycotina</taxon>
        <taxon>Agaricomycetes</taxon>
        <taxon>Agaricomycetidae</taxon>
        <taxon>Boletales</taxon>
        <taxon>Coniophorineae</taxon>
        <taxon>Coniophoraceae</taxon>
        <taxon>Coniophora</taxon>
    </lineage>
</organism>
<dbReference type="KEGG" id="cput:CONPUDRAFT_153915"/>
<feature type="compositionally biased region" description="Acidic residues" evidence="2">
    <location>
        <begin position="1"/>
        <end position="13"/>
    </location>
</feature>
<comment type="caution">
    <text evidence="3">The sequence shown here is derived from an EMBL/GenBank/DDBJ whole genome shotgun (WGS) entry which is preliminary data.</text>
</comment>
<dbReference type="EMBL" id="JH711578">
    <property type="protein sequence ID" value="EIW81363.1"/>
    <property type="molecule type" value="Genomic_DNA"/>
</dbReference>
<proteinExistence type="predicted"/>